<evidence type="ECO:0000256" key="1">
    <source>
        <dbReference type="SAM" id="MobiDB-lite"/>
    </source>
</evidence>
<accession>A0AA38WH02</accession>
<protein>
    <submittedName>
        <fullName evidence="2">Uncharacterized protein</fullName>
    </submittedName>
</protein>
<reference evidence="2" key="1">
    <citation type="submission" date="2023-03" db="EMBL/GenBank/DDBJ databases">
        <title>Chromosome-scale reference genome and RAD-based genetic map of yellow starthistle (Centaurea solstitialis) reveal putative structural variation and QTLs associated with invader traits.</title>
        <authorList>
            <person name="Reatini B."/>
            <person name="Cang F.A."/>
            <person name="Jiang Q."/>
            <person name="Mckibben M.T.W."/>
            <person name="Barker M.S."/>
            <person name="Rieseberg L.H."/>
            <person name="Dlugosch K.M."/>
        </authorList>
    </citation>
    <scope>NUCLEOTIDE SEQUENCE</scope>
    <source>
        <strain evidence="2">CAN-66</strain>
        <tissue evidence="2">Leaf</tissue>
    </source>
</reference>
<dbReference type="Proteomes" id="UP001172457">
    <property type="component" value="Chromosome 4"/>
</dbReference>
<feature type="compositionally biased region" description="Low complexity" evidence="1">
    <location>
        <begin position="185"/>
        <end position="197"/>
    </location>
</feature>
<dbReference type="AlphaFoldDB" id="A0AA38WH02"/>
<name>A0AA38WH02_9ASTR</name>
<dbReference type="EMBL" id="JARYMX010000004">
    <property type="protein sequence ID" value="KAJ9551915.1"/>
    <property type="molecule type" value="Genomic_DNA"/>
</dbReference>
<evidence type="ECO:0000313" key="3">
    <source>
        <dbReference type="Proteomes" id="UP001172457"/>
    </source>
</evidence>
<comment type="caution">
    <text evidence="2">The sequence shown here is derived from an EMBL/GenBank/DDBJ whole genome shotgun (WGS) entry which is preliminary data.</text>
</comment>
<organism evidence="2 3">
    <name type="scientific">Centaurea solstitialis</name>
    <name type="common">yellow star-thistle</name>
    <dbReference type="NCBI Taxonomy" id="347529"/>
    <lineage>
        <taxon>Eukaryota</taxon>
        <taxon>Viridiplantae</taxon>
        <taxon>Streptophyta</taxon>
        <taxon>Embryophyta</taxon>
        <taxon>Tracheophyta</taxon>
        <taxon>Spermatophyta</taxon>
        <taxon>Magnoliopsida</taxon>
        <taxon>eudicotyledons</taxon>
        <taxon>Gunneridae</taxon>
        <taxon>Pentapetalae</taxon>
        <taxon>asterids</taxon>
        <taxon>campanulids</taxon>
        <taxon>Asterales</taxon>
        <taxon>Asteraceae</taxon>
        <taxon>Carduoideae</taxon>
        <taxon>Cardueae</taxon>
        <taxon>Centaureinae</taxon>
        <taxon>Centaurea</taxon>
    </lineage>
</organism>
<feature type="region of interest" description="Disordered" evidence="1">
    <location>
        <begin position="185"/>
        <end position="229"/>
    </location>
</feature>
<sequence length="229" mass="25263">MLYLSIVQPFSMTIVVLCFSLRIPSLTNGLSISTWIIISYVNLCPPESSTLAAYRPSFKWRISLRRVFQNPSLSFSGIGFASVVLPKRVQSLHYSIFDRYLHLANAYGARSLGTVSKIGLRKTIRKSSENSRKIFGNPLVNETVGKQSSKIQKEVTGKVDPKTETTTTTTGEEALTVPTTTTATIATTSTTSTTPDTDSGEDEVEDNRERPAKKHKSISLLAPQLEEEE</sequence>
<feature type="region of interest" description="Disordered" evidence="1">
    <location>
        <begin position="145"/>
        <end position="170"/>
    </location>
</feature>
<proteinExistence type="predicted"/>
<feature type="compositionally biased region" description="Basic and acidic residues" evidence="1">
    <location>
        <begin position="151"/>
        <end position="163"/>
    </location>
</feature>
<evidence type="ECO:0000313" key="2">
    <source>
        <dbReference type="EMBL" id="KAJ9551915.1"/>
    </source>
</evidence>
<gene>
    <name evidence="2" type="ORF">OSB04_015960</name>
</gene>
<keyword evidence="3" id="KW-1185">Reference proteome</keyword>